<feature type="compositionally biased region" description="Low complexity" evidence="1">
    <location>
        <begin position="274"/>
        <end position="296"/>
    </location>
</feature>
<feature type="signal peptide" evidence="3">
    <location>
        <begin position="1"/>
        <end position="30"/>
    </location>
</feature>
<sequence>MKVRRQAARLATVCALLGPLVALGASPAQADDDSVRVGAASTFRAGGSPQGVNVEVRKRSDGCVQLRTTLGLRLSGLRTDQVSVQVSYGKQWFPVPLGGGDGAVVTSPTSPAKPNLCKGKGITVRYRVAFTSEAPNGRLTVVGVATNALDHPLGQGSDSSRVVGGQSSASPTPSKTPSPTPSPVETEVAAADTDQSSAPPVAPSDVAAAATESSGLSPIMFVGLGLVALGALLIGLLIRRSRADKATGDEPVGPLPGNPGGTTYRSAGGLPGTPGQVYGQQPAGGPYGAPQQRPAGGVYGTRPAAPAPDETRPLPPSAQWAAPAPPAPAPPAPTAPGPTAPGPAAHGPGTPGPTAPGSTAPGQPDVPPGEHTVFMPRLTE</sequence>
<feature type="chain" id="PRO_5008678682" evidence="3">
    <location>
        <begin position="31"/>
        <end position="380"/>
    </location>
</feature>
<organism evidence="4 5">
    <name type="scientific">Micromonospora krabiensis</name>
    <dbReference type="NCBI Taxonomy" id="307121"/>
    <lineage>
        <taxon>Bacteria</taxon>
        <taxon>Bacillati</taxon>
        <taxon>Actinomycetota</taxon>
        <taxon>Actinomycetes</taxon>
        <taxon>Micromonosporales</taxon>
        <taxon>Micromonosporaceae</taxon>
        <taxon>Micromonospora</taxon>
    </lineage>
</organism>
<dbReference type="Proteomes" id="UP000199393">
    <property type="component" value="Chromosome I"/>
</dbReference>
<evidence type="ECO:0000313" key="5">
    <source>
        <dbReference type="Proteomes" id="UP000199393"/>
    </source>
</evidence>
<dbReference type="EMBL" id="LT598496">
    <property type="protein sequence ID" value="SBV27815.1"/>
    <property type="molecule type" value="Genomic_DNA"/>
</dbReference>
<evidence type="ECO:0000313" key="4">
    <source>
        <dbReference type="EMBL" id="SBV27815.1"/>
    </source>
</evidence>
<evidence type="ECO:0000256" key="1">
    <source>
        <dbReference type="SAM" id="MobiDB-lite"/>
    </source>
</evidence>
<feature type="region of interest" description="Disordered" evidence="1">
    <location>
        <begin position="244"/>
        <end position="380"/>
    </location>
</feature>
<keyword evidence="2" id="KW-1133">Transmembrane helix</keyword>
<feature type="compositionally biased region" description="Low complexity" evidence="1">
    <location>
        <begin position="196"/>
        <end position="206"/>
    </location>
</feature>
<name>A0A1C3N5G5_9ACTN</name>
<proteinExistence type="predicted"/>
<feature type="transmembrane region" description="Helical" evidence="2">
    <location>
        <begin position="219"/>
        <end position="238"/>
    </location>
</feature>
<protein>
    <submittedName>
        <fullName evidence="4">Uncharacterized protein</fullName>
    </submittedName>
</protein>
<dbReference type="AlphaFoldDB" id="A0A1C3N5G5"/>
<keyword evidence="2" id="KW-0472">Membrane</keyword>
<dbReference type="STRING" id="307121.GA0070620_3345"/>
<keyword evidence="3" id="KW-0732">Signal</keyword>
<gene>
    <name evidence="4" type="ORF">GA0070620_3345</name>
</gene>
<dbReference type="PATRIC" id="fig|307121.4.peg.3413"/>
<accession>A0A1C3N5G5</accession>
<evidence type="ECO:0000256" key="3">
    <source>
        <dbReference type="SAM" id="SignalP"/>
    </source>
</evidence>
<keyword evidence="2" id="KW-0812">Transmembrane</keyword>
<evidence type="ECO:0000256" key="2">
    <source>
        <dbReference type="SAM" id="Phobius"/>
    </source>
</evidence>
<feature type="region of interest" description="Disordered" evidence="1">
    <location>
        <begin position="150"/>
        <end position="206"/>
    </location>
</feature>
<dbReference type="RefSeq" id="WP_172836447.1">
    <property type="nucleotide sequence ID" value="NZ_JBHRWG010000004.1"/>
</dbReference>
<feature type="compositionally biased region" description="Pro residues" evidence="1">
    <location>
        <begin position="323"/>
        <end position="341"/>
    </location>
</feature>
<keyword evidence="5" id="KW-1185">Reference proteome</keyword>
<reference evidence="5" key="1">
    <citation type="submission" date="2016-06" db="EMBL/GenBank/DDBJ databases">
        <authorList>
            <person name="Varghese N."/>
        </authorList>
    </citation>
    <scope>NUCLEOTIDE SEQUENCE [LARGE SCALE GENOMIC DNA]</scope>
    <source>
        <strain evidence="5">DSM 45344</strain>
    </source>
</reference>